<dbReference type="InterPro" id="IPR042184">
    <property type="entry name" value="YqeY/Aim41_N"/>
</dbReference>
<dbReference type="AlphaFoldDB" id="A0A382R414"/>
<name>A0A382R414_9ZZZZ</name>
<sequence>MLREQLADDLKSAMKSKDSCRVSTLRLILAALKDRDIAARGKNGTAENSQENDDQSLKKMLAKMIKQRRESIDAYESGGRTDLADREAAEIVIIESYLPRQLNEGEIATAIQGVIEELGSSCIKDMGRTMAALKAAYSGQMDFSKAGNMVKEYLTSAR</sequence>
<dbReference type="Gene3D" id="1.10.10.410">
    <property type="match status" value="1"/>
</dbReference>
<proteinExistence type="predicted"/>
<dbReference type="GO" id="GO:0016884">
    <property type="term" value="F:carbon-nitrogen ligase activity, with glutamine as amido-N-donor"/>
    <property type="evidence" value="ECO:0007669"/>
    <property type="project" value="InterPro"/>
</dbReference>
<dbReference type="Pfam" id="PF09424">
    <property type="entry name" value="YqeY"/>
    <property type="match status" value="1"/>
</dbReference>
<evidence type="ECO:0008006" key="2">
    <source>
        <dbReference type="Google" id="ProtNLM"/>
    </source>
</evidence>
<dbReference type="Gene3D" id="1.10.1510.10">
    <property type="entry name" value="Uncharacterised protein YqeY/AIM41 PF09424, N-terminal domain"/>
    <property type="match status" value="1"/>
</dbReference>
<dbReference type="PANTHER" id="PTHR28055">
    <property type="entry name" value="ALTERED INHERITANCE OF MITOCHONDRIA PROTEIN 41, MITOCHONDRIAL"/>
    <property type="match status" value="1"/>
</dbReference>
<dbReference type="InterPro" id="IPR003789">
    <property type="entry name" value="Asn/Gln_tRNA_amidoTrase-B-like"/>
</dbReference>
<dbReference type="PANTHER" id="PTHR28055:SF1">
    <property type="entry name" value="ALTERED INHERITANCE OF MITOCHONDRIA PROTEIN 41, MITOCHONDRIAL"/>
    <property type="match status" value="1"/>
</dbReference>
<dbReference type="SUPFAM" id="SSF89095">
    <property type="entry name" value="GatB/YqeY motif"/>
    <property type="match status" value="1"/>
</dbReference>
<evidence type="ECO:0000313" key="1">
    <source>
        <dbReference type="EMBL" id="SVC92463.1"/>
    </source>
</evidence>
<dbReference type="InterPro" id="IPR019004">
    <property type="entry name" value="YqeY/Aim41"/>
</dbReference>
<dbReference type="InterPro" id="IPR023168">
    <property type="entry name" value="GatB_Yqey_C_2"/>
</dbReference>
<organism evidence="1">
    <name type="scientific">marine metagenome</name>
    <dbReference type="NCBI Taxonomy" id="408172"/>
    <lineage>
        <taxon>unclassified sequences</taxon>
        <taxon>metagenomes</taxon>
        <taxon>ecological metagenomes</taxon>
    </lineage>
</organism>
<accession>A0A382R414</accession>
<gene>
    <name evidence="1" type="ORF">METZ01_LOCUS345317</name>
</gene>
<protein>
    <recommendedName>
        <fullName evidence="2">Glutamyl-tRNA amidotransferase</fullName>
    </recommendedName>
</protein>
<dbReference type="EMBL" id="UINC01118972">
    <property type="protein sequence ID" value="SVC92463.1"/>
    <property type="molecule type" value="Genomic_DNA"/>
</dbReference>
<reference evidence="1" key="1">
    <citation type="submission" date="2018-05" db="EMBL/GenBank/DDBJ databases">
        <authorList>
            <person name="Lanie J.A."/>
            <person name="Ng W.-L."/>
            <person name="Kazmierczak K.M."/>
            <person name="Andrzejewski T.M."/>
            <person name="Davidsen T.M."/>
            <person name="Wayne K.J."/>
            <person name="Tettelin H."/>
            <person name="Glass J.I."/>
            <person name="Rusch D."/>
            <person name="Podicherti R."/>
            <person name="Tsui H.-C.T."/>
            <person name="Winkler M.E."/>
        </authorList>
    </citation>
    <scope>NUCLEOTIDE SEQUENCE</scope>
</reference>